<feature type="repeat" description="ANK" evidence="3">
    <location>
        <begin position="258"/>
        <end position="290"/>
    </location>
</feature>
<dbReference type="Proteomes" id="UP001295684">
    <property type="component" value="Unassembled WGS sequence"/>
</dbReference>
<name>A0AAD1XKI7_EUPCR</name>
<dbReference type="Pfam" id="PF12796">
    <property type="entry name" value="Ank_2"/>
    <property type="match status" value="2"/>
</dbReference>
<evidence type="ECO:0000256" key="2">
    <source>
        <dbReference type="ARBA" id="ARBA00023043"/>
    </source>
</evidence>
<keyword evidence="1" id="KW-0677">Repeat</keyword>
<evidence type="ECO:0008006" key="6">
    <source>
        <dbReference type="Google" id="ProtNLM"/>
    </source>
</evidence>
<dbReference type="Gene3D" id="1.25.40.20">
    <property type="entry name" value="Ankyrin repeat-containing domain"/>
    <property type="match status" value="2"/>
</dbReference>
<feature type="repeat" description="ANK" evidence="3">
    <location>
        <begin position="155"/>
        <end position="187"/>
    </location>
</feature>
<evidence type="ECO:0000313" key="5">
    <source>
        <dbReference type="Proteomes" id="UP001295684"/>
    </source>
</evidence>
<dbReference type="SMART" id="SM00248">
    <property type="entry name" value="ANK"/>
    <property type="match status" value="7"/>
</dbReference>
<dbReference type="PANTHER" id="PTHR24198:SF165">
    <property type="entry name" value="ANKYRIN REPEAT-CONTAINING PROTEIN-RELATED"/>
    <property type="match status" value="1"/>
</dbReference>
<evidence type="ECO:0000256" key="3">
    <source>
        <dbReference type="PROSITE-ProRule" id="PRU00023"/>
    </source>
</evidence>
<comment type="caution">
    <text evidence="4">The sequence shown here is derived from an EMBL/GenBank/DDBJ whole genome shotgun (WGS) entry which is preliminary data.</text>
</comment>
<dbReference type="EMBL" id="CAMPGE010015801">
    <property type="protein sequence ID" value="CAI2374403.1"/>
    <property type="molecule type" value="Genomic_DNA"/>
</dbReference>
<dbReference type="InterPro" id="IPR002110">
    <property type="entry name" value="Ankyrin_rpt"/>
</dbReference>
<dbReference type="InterPro" id="IPR036770">
    <property type="entry name" value="Ankyrin_rpt-contain_sf"/>
</dbReference>
<reference evidence="4" key="1">
    <citation type="submission" date="2023-07" db="EMBL/GenBank/DDBJ databases">
        <authorList>
            <consortium name="AG Swart"/>
            <person name="Singh M."/>
            <person name="Singh A."/>
            <person name="Seah K."/>
            <person name="Emmerich C."/>
        </authorList>
    </citation>
    <scope>NUCLEOTIDE SEQUENCE</scope>
    <source>
        <strain evidence="4">DP1</strain>
    </source>
</reference>
<evidence type="ECO:0000256" key="1">
    <source>
        <dbReference type="ARBA" id="ARBA00022737"/>
    </source>
</evidence>
<protein>
    <recommendedName>
        <fullName evidence="6">Ankyrin repeat protein</fullName>
    </recommendedName>
</protein>
<keyword evidence="2 3" id="KW-0040">ANK repeat</keyword>
<dbReference type="SUPFAM" id="SSF48403">
    <property type="entry name" value="Ankyrin repeat"/>
    <property type="match status" value="1"/>
</dbReference>
<proteinExistence type="predicted"/>
<gene>
    <name evidence="4" type="ORF">ECRASSUSDP1_LOCUS15755</name>
</gene>
<dbReference type="PANTHER" id="PTHR24198">
    <property type="entry name" value="ANKYRIN REPEAT AND PROTEIN KINASE DOMAIN-CONTAINING PROTEIN"/>
    <property type="match status" value="1"/>
</dbReference>
<dbReference type="PROSITE" id="PS50297">
    <property type="entry name" value="ANK_REP_REGION"/>
    <property type="match status" value="2"/>
</dbReference>
<sequence length="359" mass="41209">MATKFLSRYKFGANISVRRAFRAYKVKEYEAMFNSLKHVKPVNFITNKEEDMSILHDAAYKGDFECIDVLKELPYFEEIINDNTNVHEWTPLLWATAKNNFGMVKKLYKLGGNMIKPKKDGLTCLHISATNNNVHILNYLLENRPTKSIDIENAEGWTPAHFAAFMNAYDSLNLLIEHGANLWHKHQHNHDVFEEIIRSNDENFLGCVYDIYTSKKRDLTQKQSYSLMHLAAGTDAFKIVEFLASQGENINQICNYKDKATPLHFAMLSNNFSSGKILLKWGAKPNLQDNLGNTPYHFAVTSKNRQLLQLLEDHKGNALIENHDGMNAIDLAGIENIRAAKLFFLNYPKYKTFMAENGY</sequence>
<dbReference type="AlphaFoldDB" id="A0AAD1XKI7"/>
<evidence type="ECO:0000313" key="4">
    <source>
        <dbReference type="EMBL" id="CAI2374403.1"/>
    </source>
</evidence>
<accession>A0AAD1XKI7</accession>
<keyword evidence="5" id="KW-1185">Reference proteome</keyword>
<dbReference type="PROSITE" id="PS50088">
    <property type="entry name" value="ANK_REPEAT"/>
    <property type="match status" value="2"/>
</dbReference>
<organism evidence="4 5">
    <name type="scientific">Euplotes crassus</name>
    <dbReference type="NCBI Taxonomy" id="5936"/>
    <lineage>
        <taxon>Eukaryota</taxon>
        <taxon>Sar</taxon>
        <taxon>Alveolata</taxon>
        <taxon>Ciliophora</taxon>
        <taxon>Intramacronucleata</taxon>
        <taxon>Spirotrichea</taxon>
        <taxon>Hypotrichia</taxon>
        <taxon>Euplotida</taxon>
        <taxon>Euplotidae</taxon>
        <taxon>Moneuplotes</taxon>
    </lineage>
</organism>